<evidence type="ECO:0000313" key="2">
    <source>
        <dbReference type="Proteomes" id="UP001150603"/>
    </source>
</evidence>
<name>A0ACC1J3V7_9FUNG</name>
<feature type="non-terminal residue" evidence="1">
    <location>
        <position position="1"/>
    </location>
</feature>
<comment type="caution">
    <text evidence="1">The sequence shown here is derived from an EMBL/GenBank/DDBJ whole genome shotgun (WGS) entry which is preliminary data.</text>
</comment>
<organism evidence="1 2">
    <name type="scientific">Linderina macrospora</name>
    <dbReference type="NCBI Taxonomy" id="4868"/>
    <lineage>
        <taxon>Eukaryota</taxon>
        <taxon>Fungi</taxon>
        <taxon>Fungi incertae sedis</taxon>
        <taxon>Zoopagomycota</taxon>
        <taxon>Kickxellomycotina</taxon>
        <taxon>Kickxellomycetes</taxon>
        <taxon>Kickxellales</taxon>
        <taxon>Kickxellaceae</taxon>
        <taxon>Linderina</taxon>
    </lineage>
</organism>
<keyword evidence="2" id="KW-1185">Reference proteome</keyword>
<evidence type="ECO:0000313" key="1">
    <source>
        <dbReference type="EMBL" id="KAJ1936496.1"/>
    </source>
</evidence>
<reference evidence="1" key="1">
    <citation type="submission" date="2022-07" db="EMBL/GenBank/DDBJ databases">
        <title>Phylogenomic reconstructions and comparative analyses of Kickxellomycotina fungi.</title>
        <authorList>
            <person name="Reynolds N.K."/>
            <person name="Stajich J.E."/>
            <person name="Barry K."/>
            <person name="Grigoriev I.V."/>
            <person name="Crous P."/>
            <person name="Smith M.E."/>
        </authorList>
    </citation>
    <scope>NUCLEOTIDE SEQUENCE</scope>
    <source>
        <strain evidence="1">NRRL 5244</strain>
    </source>
</reference>
<dbReference type="EMBL" id="JANBPW010003864">
    <property type="protein sequence ID" value="KAJ1936496.1"/>
    <property type="molecule type" value="Genomic_DNA"/>
</dbReference>
<accession>A0ACC1J3V7</accession>
<dbReference type="Proteomes" id="UP001150603">
    <property type="component" value="Unassembled WGS sequence"/>
</dbReference>
<gene>
    <name evidence="1" type="ORF">FBU59_005033</name>
</gene>
<sequence>DLIGTLQDWVNAQEPGHGQSVAISMHLGKAMFDADGSPLTGVLHRPQQLVEAVAEQNPQFGFSPSTSPLRWLDGPASFTQHQLVLRLSSVQNTTSVGLPRLVPVYGSDSVTVRIPVSNGKLLMEDTEIERTSGERRATVAVLGSLQDFQMTVSSRQTIETTLQTAETITELLHRLGLSGPRDSQRTPHRHEVVELAGATYGLQDVGLVDVTHRHFGSGFSARVHKTWDMVDDLKFSKVELLPTPNACDVALMSQFLNSSESWEKFLLFVFQASMERPSGAVASIAGLFE</sequence>
<protein>
    <submittedName>
        <fullName evidence="1">Uncharacterized protein</fullName>
    </submittedName>
</protein>
<proteinExistence type="predicted"/>